<proteinExistence type="predicted"/>
<gene>
    <name evidence="3" type="ORF">AVDCRST_MAG60-1197</name>
</gene>
<sequence length="233" mass="24060">MAPSPASRCGRLFGLPRSPYGQLLGVVLLLERYGRSTSRDGRVLSSVTRRMRNGPRAGLERGGGPMGDTALGAARQRAAPAAVVDVGLGVTVAAVILVAAFAEIGPPSTSSARGLDLGAFALAAAIVGALGIRRRHPVAALAGLNTVVVLWFLAPYPGGSSRWLHCSAATPSARTVVGVGARSARRSRPWSRSWRSSSSSGMSTPSAWSRSRSSSPPPRGARARPSAITGPCW</sequence>
<evidence type="ECO:0000256" key="1">
    <source>
        <dbReference type="SAM" id="MobiDB-lite"/>
    </source>
</evidence>
<evidence type="ECO:0000313" key="3">
    <source>
        <dbReference type="EMBL" id="CAA9385629.1"/>
    </source>
</evidence>
<keyword evidence="2" id="KW-0812">Transmembrane</keyword>
<dbReference type="AlphaFoldDB" id="A0A6J4NHZ1"/>
<reference evidence="3" key="1">
    <citation type="submission" date="2020-02" db="EMBL/GenBank/DDBJ databases">
        <authorList>
            <person name="Meier V. D."/>
        </authorList>
    </citation>
    <scope>NUCLEOTIDE SEQUENCE</scope>
    <source>
        <strain evidence="3">AVDCRST_MAG60</strain>
    </source>
</reference>
<feature type="transmembrane region" description="Helical" evidence="2">
    <location>
        <begin position="114"/>
        <end position="132"/>
    </location>
</feature>
<feature type="transmembrane region" description="Helical" evidence="2">
    <location>
        <begin position="139"/>
        <end position="158"/>
    </location>
</feature>
<organism evidence="3">
    <name type="scientific">uncultured Nocardioides sp</name>
    <dbReference type="NCBI Taxonomy" id="198441"/>
    <lineage>
        <taxon>Bacteria</taxon>
        <taxon>Bacillati</taxon>
        <taxon>Actinomycetota</taxon>
        <taxon>Actinomycetes</taxon>
        <taxon>Propionibacteriales</taxon>
        <taxon>Nocardioidaceae</taxon>
        <taxon>Nocardioides</taxon>
        <taxon>environmental samples</taxon>
    </lineage>
</organism>
<evidence type="ECO:0000256" key="2">
    <source>
        <dbReference type="SAM" id="Phobius"/>
    </source>
</evidence>
<feature type="compositionally biased region" description="Low complexity" evidence="1">
    <location>
        <begin position="190"/>
        <end position="214"/>
    </location>
</feature>
<keyword evidence="2" id="KW-1133">Transmembrane helix</keyword>
<feature type="region of interest" description="Disordered" evidence="1">
    <location>
        <begin position="190"/>
        <end position="233"/>
    </location>
</feature>
<protein>
    <submittedName>
        <fullName evidence="3">Uncharacterized protein</fullName>
    </submittedName>
</protein>
<accession>A0A6J4NHZ1</accession>
<keyword evidence="2" id="KW-0472">Membrane</keyword>
<feature type="transmembrane region" description="Helical" evidence="2">
    <location>
        <begin position="82"/>
        <end position="102"/>
    </location>
</feature>
<name>A0A6J4NHZ1_9ACTN</name>
<dbReference type="EMBL" id="CADCUN010000126">
    <property type="protein sequence ID" value="CAA9385629.1"/>
    <property type="molecule type" value="Genomic_DNA"/>
</dbReference>